<evidence type="ECO:0000313" key="17">
    <source>
        <dbReference type="Proteomes" id="UP001629156"/>
    </source>
</evidence>
<sequence>MKNIIPHSYKIARDNRNQANKHSSFVLWFTGLSGSGKSTIANLVEQELFEKGIKVYALDGDNIRSGINKGLTFTEQDREENLRRIAEIAKLFVDSGTVVVAAFVSPLHKDRELIRNIVGEKDFIEIFVNTSLQECERRDVKGLYRKARAGEIENFTGISAHYEAPQAPFIEIKTEDETVEMAVSRVLKAIQPKLHYSYE</sequence>
<evidence type="ECO:0000256" key="8">
    <source>
        <dbReference type="ARBA" id="ARBA00022777"/>
    </source>
</evidence>
<dbReference type="PANTHER" id="PTHR11055">
    <property type="entry name" value="BIFUNCTIONAL 3'-PHOSPHOADENOSINE 5'-PHOSPHOSULFATE SYNTHASE"/>
    <property type="match status" value="1"/>
</dbReference>
<dbReference type="NCBIfam" id="NF003013">
    <property type="entry name" value="PRK03846.1"/>
    <property type="match status" value="1"/>
</dbReference>
<dbReference type="Gene3D" id="3.40.50.300">
    <property type="entry name" value="P-loop containing nucleotide triphosphate hydrolases"/>
    <property type="match status" value="1"/>
</dbReference>
<keyword evidence="17" id="KW-1185">Reference proteome</keyword>
<dbReference type="InterPro" id="IPR027417">
    <property type="entry name" value="P-loop_NTPase"/>
</dbReference>
<dbReference type="CDD" id="cd02027">
    <property type="entry name" value="APSK"/>
    <property type="match status" value="1"/>
</dbReference>
<comment type="similarity">
    <text evidence="4 13 14">Belongs to the APS kinase family.</text>
</comment>
<evidence type="ECO:0000256" key="13">
    <source>
        <dbReference type="HAMAP-Rule" id="MF_00065"/>
    </source>
</evidence>
<comment type="caution">
    <text evidence="16">The sequence shown here is derived from an EMBL/GenBank/DDBJ whole genome shotgun (WGS) entry which is preliminary data.</text>
</comment>
<dbReference type="Proteomes" id="UP001629156">
    <property type="component" value="Unassembled WGS sequence"/>
</dbReference>
<evidence type="ECO:0000256" key="14">
    <source>
        <dbReference type="RuleBase" id="RU004347"/>
    </source>
</evidence>
<keyword evidence="6 13" id="KW-0808">Transferase</keyword>
<keyword evidence="13" id="KW-0597">Phosphoprotein</keyword>
<evidence type="ECO:0000256" key="7">
    <source>
        <dbReference type="ARBA" id="ARBA00022741"/>
    </source>
</evidence>
<evidence type="ECO:0000256" key="6">
    <source>
        <dbReference type="ARBA" id="ARBA00022679"/>
    </source>
</evidence>
<dbReference type="EMBL" id="JBELPZ010000010">
    <property type="protein sequence ID" value="MFL9844958.1"/>
    <property type="molecule type" value="Genomic_DNA"/>
</dbReference>
<accession>A0ABW8YXL6</accession>
<evidence type="ECO:0000256" key="3">
    <source>
        <dbReference type="ARBA" id="ARBA00004806"/>
    </source>
</evidence>
<dbReference type="NCBIfam" id="TIGR00455">
    <property type="entry name" value="apsK"/>
    <property type="match status" value="1"/>
</dbReference>
<dbReference type="HAMAP" id="MF_00065">
    <property type="entry name" value="Adenylyl_sulf_kinase"/>
    <property type="match status" value="1"/>
</dbReference>
<evidence type="ECO:0000256" key="1">
    <source>
        <dbReference type="ARBA" id="ARBA00001823"/>
    </source>
</evidence>
<gene>
    <name evidence="13 16" type="primary">cysC</name>
    <name evidence="16" type="ORF">ABS766_11065</name>
</gene>
<dbReference type="PANTHER" id="PTHR11055:SF1">
    <property type="entry name" value="PAPS SYNTHETASE, ISOFORM D"/>
    <property type="match status" value="1"/>
</dbReference>
<evidence type="ECO:0000259" key="15">
    <source>
        <dbReference type="Pfam" id="PF01583"/>
    </source>
</evidence>
<feature type="binding site" evidence="13">
    <location>
        <begin position="31"/>
        <end position="38"/>
    </location>
    <ligand>
        <name>ATP</name>
        <dbReference type="ChEBI" id="CHEBI:30616"/>
    </ligand>
</feature>
<dbReference type="GO" id="GO:0004020">
    <property type="term" value="F:adenylylsulfate kinase activity"/>
    <property type="evidence" value="ECO:0007669"/>
    <property type="project" value="UniProtKB-EC"/>
</dbReference>
<evidence type="ECO:0000256" key="5">
    <source>
        <dbReference type="ARBA" id="ARBA00012121"/>
    </source>
</evidence>
<feature type="active site" description="Phosphoserine intermediate" evidence="13">
    <location>
        <position position="105"/>
    </location>
</feature>
<reference evidence="16 17" key="1">
    <citation type="submission" date="2024-06" db="EMBL/GenBank/DDBJ databases">
        <authorList>
            <person name="Kaempfer P."/>
            <person name="Viver T."/>
        </authorList>
    </citation>
    <scope>NUCLEOTIDE SEQUENCE [LARGE SCALE GENOMIC DNA]</scope>
    <source>
        <strain evidence="16 17">ST-119</strain>
    </source>
</reference>
<evidence type="ECO:0000313" key="16">
    <source>
        <dbReference type="EMBL" id="MFL9844958.1"/>
    </source>
</evidence>
<dbReference type="Pfam" id="PF01583">
    <property type="entry name" value="APS_kinase"/>
    <property type="match status" value="1"/>
</dbReference>
<keyword evidence="7 13" id="KW-0547">Nucleotide-binding</keyword>
<comment type="pathway">
    <text evidence="3 13 14">Sulfur metabolism; hydrogen sulfide biosynthesis; sulfite from sulfate: step 2/3.</text>
</comment>
<evidence type="ECO:0000256" key="9">
    <source>
        <dbReference type="ARBA" id="ARBA00022840"/>
    </source>
</evidence>
<evidence type="ECO:0000256" key="10">
    <source>
        <dbReference type="ARBA" id="ARBA00029724"/>
    </source>
</evidence>
<protein>
    <recommendedName>
        <fullName evidence="5 13">Adenylyl-sulfate kinase</fullName>
        <ecNumber evidence="5 13">2.7.1.25</ecNumber>
    </recommendedName>
    <alternativeName>
        <fullName evidence="11 13">APS kinase</fullName>
    </alternativeName>
    <alternativeName>
        <fullName evidence="12 13">ATP adenosine-5'-phosphosulfate 3'-phosphotransferase</fullName>
    </alternativeName>
    <alternativeName>
        <fullName evidence="10 13">Adenosine-5'-phosphosulfate kinase</fullName>
    </alternativeName>
</protein>
<dbReference type="InterPro" id="IPR002891">
    <property type="entry name" value="APS"/>
</dbReference>
<evidence type="ECO:0000256" key="11">
    <source>
        <dbReference type="ARBA" id="ARBA00031393"/>
    </source>
</evidence>
<name>A0ABW8YXL6_9FLAO</name>
<dbReference type="InterPro" id="IPR059117">
    <property type="entry name" value="APS_kinase_dom"/>
</dbReference>
<dbReference type="RefSeq" id="WP_408085218.1">
    <property type="nucleotide sequence ID" value="NZ_JBELPZ010000010.1"/>
</dbReference>
<comment type="catalytic activity">
    <reaction evidence="1 13 14">
        <text>adenosine 5'-phosphosulfate + ATP = 3'-phosphoadenylyl sulfate + ADP + H(+)</text>
        <dbReference type="Rhea" id="RHEA:24152"/>
        <dbReference type="ChEBI" id="CHEBI:15378"/>
        <dbReference type="ChEBI" id="CHEBI:30616"/>
        <dbReference type="ChEBI" id="CHEBI:58243"/>
        <dbReference type="ChEBI" id="CHEBI:58339"/>
        <dbReference type="ChEBI" id="CHEBI:456216"/>
        <dbReference type="EC" id="2.7.1.25"/>
    </reaction>
</comment>
<keyword evidence="8 13" id="KW-0418">Kinase</keyword>
<evidence type="ECO:0000256" key="4">
    <source>
        <dbReference type="ARBA" id="ARBA00007008"/>
    </source>
</evidence>
<proteinExistence type="inferred from homology"/>
<organism evidence="16 17">
    <name type="scientific">Flavobacterium rhizosphaerae</name>
    <dbReference type="NCBI Taxonomy" id="3163298"/>
    <lineage>
        <taxon>Bacteria</taxon>
        <taxon>Pseudomonadati</taxon>
        <taxon>Bacteroidota</taxon>
        <taxon>Flavobacteriia</taxon>
        <taxon>Flavobacteriales</taxon>
        <taxon>Flavobacteriaceae</taxon>
        <taxon>Flavobacterium</taxon>
    </lineage>
</organism>
<comment type="function">
    <text evidence="2 13 14">Catalyzes the synthesis of activated sulfate.</text>
</comment>
<dbReference type="EC" id="2.7.1.25" evidence="5 13"/>
<feature type="domain" description="APS kinase" evidence="15">
    <location>
        <begin position="24"/>
        <end position="172"/>
    </location>
</feature>
<dbReference type="SUPFAM" id="SSF52540">
    <property type="entry name" value="P-loop containing nucleoside triphosphate hydrolases"/>
    <property type="match status" value="1"/>
</dbReference>
<evidence type="ECO:0000256" key="2">
    <source>
        <dbReference type="ARBA" id="ARBA00002632"/>
    </source>
</evidence>
<evidence type="ECO:0000256" key="12">
    <source>
        <dbReference type="ARBA" id="ARBA00031464"/>
    </source>
</evidence>
<keyword evidence="9 13" id="KW-0067">ATP-binding</keyword>